<comment type="function">
    <text evidence="11">Required for the insertion and/or proper folding and/or complex formation of integral membrane proteins into the membrane. Involved in integration of membrane proteins that insert both dependently and independently of the Sec translocase complex, as well as at least some lipoproteins. Aids folding of multispanning membrane proteins.</text>
</comment>
<keyword evidence="4" id="KW-0813">Transport</keyword>
<evidence type="ECO:0000256" key="7">
    <source>
        <dbReference type="ARBA" id="ARBA00022927"/>
    </source>
</evidence>
<dbReference type="Pfam" id="PF02096">
    <property type="entry name" value="60KD_IMP"/>
    <property type="match status" value="1"/>
</dbReference>
<feature type="transmembrane region" description="Helical" evidence="18">
    <location>
        <begin position="7"/>
        <end position="26"/>
    </location>
</feature>
<comment type="subunit">
    <text evidence="12">Interacts with the Sec translocase complex via SecD. Specifically interacts with transmembrane segments of nascent integral membrane proteins during membrane integration.</text>
</comment>
<dbReference type="GO" id="GO:0032977">
    <property type="term" value="F:membrane insertase activity"/>
    <property type="evidence" value="ECO:0007669"/>
    <property type="project" value="InterPro"/>
</dbReference>
<dbReference type="PANTHER" id="PTHR12428:SF65">
    <property type="entry name" value="CYTOCHROME C OXIDASE ASSEMBLY PROTEIN COX18, MITOCHONDRIAL"/>
    <property type="match status" value="1"/>
</dbReference>
<dbReference type="PANTHER" id="PTHR12428">
    <property type="entry name" value="OXA1"/>
    <property type="match status" value="1"/>
</dbReference>
<evidence type="ECO:0000256" key="16">
    <source>
        <dbReference type="RuleBase" id="RU003945"/>
    </source>
</evidence>
<evidence type="ECO:0000256" key="12">
    <source>
        <dbReference type="ARBA" id="ARBA00026028"/>
    </source>
</evidence>
<dbReference type="Proteomes" id="UP000243077">
    <property type="component" value="Chromosome"/>
</dbReference>
<evidence type="ECO:0000313" key="21">
    <source>
        <dbReference type="Proteomes" id="UP000243077"/>
    </source>
</evidence>
<evidence type="ECO:0000256" key="9">
    <source>
        <dbReference type="ARBA" id="ARBA00023136"/>
    </source>
</evidence>
<keyword evidence="21" id="KW-1185">Reference proteome</keyword>
<evidence type="ECO:0000256" key="11">
    <source>
        <dbReference type="ARBA" id="ARBA00025034"/>
    </source>
</evidence>
<keyword evidence="7" id="KW-0653">Protein transport</keyword>
<feature type="transmembrane region" description="Helical" evidence="18">
    <location>
        <begin position="183"/>
        <end position="206"/>
    </location>
</feature>
<protein>
    <recommendedName>
        <fullName evidence="3">Membrane protein insertase YidC</fullName>
    </recommendedName>
    <alternativeName>
        <fullName evidence="15">Foldase YidC</fullName>
    </alternativeName>
    <alternativeName>
        <fullName evidence="14">Membrane integrase YidC</fullName>
    </alternativeName>
    <alternativeName>
        <fullName evidence="13">Membrane protein YidC</fullName>
    </alternativeName>
</protein>
<feature type="transmembrane region" description="Helical" evidence="18">
    <location>
        <begin position="226"/>
        <end position="252"/>
    </location>
</feature>
<dbReference type="GO" id="GO:0015031">
    <property type="term" value="P:protein transport"/>
    <property type="evidence" value="ECO:0007669"/>
    <property type="project" value="UniProtKB-KW"/>
</dbReference>
<name>A0A2L2BN97_9MICO</name>
<proteinExistence type="inferred from homology"/>
<feature type="transmembrane region" description="Helical" evidence="18">
    <location>
        <begin position="38"/>
        <end position="59"/>
    </location>
</feature>
<reference evidence="20 21" key="1">
    <citation type="submission" date="2018-02" db="EMBL/GenBank/DDBJ databases">
        <title>Complete genome of the streamlined marine actinobacterium Pontimonas salivibrio CL-TW6 adapted to coastal planktonic lifestype.</title>
        <authorList>
            <person name="Cho B.C."/>
            <person name="Hardies S.C."/>
            <person name="Jang G.I."/>
            <person name="Hwang C.Y."/>
        </authorList>
    </citation>
    <scope>NUCLEOTIDE SEQUENCE [LARGE SCALE GENOMIC DNA]</scope>
    <source>
        <strain evidence="20 21">CL-TW6</strain>
    </source>
</reference>
<feature type="compositionally biased region" description="Basic residues" evidence="17">
    <location>
        <begin position="319"/>
        <end position="330"/>
    </location>
</feature>
<organism evidence="20 21">
    <name type="scientific">Pontimonas salivibrio</name>
    <dbReference type="NCBI Taxonomy" id="1159327"/>
    <lineage>
        <taxon>Bacteria</taxon>
        <taxon>Bacillati</taxon>
        <taxon>Actinomycetota</taxon>
        <taxon>Actinomycetes</taxon>
        <taxon>Micrococcales</taxon>
        <taxon>Microbacteriaceae</taxon>
        <taxon>Pontimonas</taxon>
    </lineage>
</organism>
<keyword evidence="9 18" id="KW-0472">Membrane</keyword>
<keyword evidence="5" id="KW-1003">Cell membrane</keyword>
<evidence type="ECO:0000256" key="3">
    <source>
        <dbReference type="ARBA" id="ARBA00015325"/>
    </source>
</evidence>
<evidence type="ECO:0000259" key="19">
    <source>
        <dbReference type="Pfam" id="PF02096"/>
    </source>
</evidence>
<feature type="transmembrane region" description="Helical" evidence="18">
    <location>
        <begin position="151"/>
        <end position="171"/>
    </location>
</feature>
<dbReference type="GO" id="GO:0051205">
    <property type="term" value="P:protein insertion into membrane"/>
    <property type="evidence" value="ECO:0007669"/>
    <property type="project" value="TreeGrafter"/>
</dbReference>
<keyword evidence="10" id="KW-0143">Chaperone</keyword>
<dbReference type="KEGG" id="psai:C3B54_11139"/>
<evidence type="ECO:0000256" key="14">
    <source>
        <dbReference type="ARBA" id="ARBA00033245"/>
    </source>
</evidence>
<keyword evidence="8 18" id="KW-1133">Transmembrane helix</keyword>
<evidence type="ECO:0000256" key="4">
    <source>
        <dbReference type="ARBA" id="ARBA00022448"/>
    </source>
</evidence>
<dbReference type="InterPro" id="IPR001708">
    <property type="entry name" value="YidC/ALB3/OXA1/COX18"/>
</dbReference>
<evidence type="ECO:0000313" key="20">
    <source>
        <dbReference type="EMBL" id="AVG23143.1"/>
    </source>
</evidence>
<evidence type="ECO:0000256" key="2">
    <source>
        <dbReference type="ARBA" id="ARBA00010527"/>
    </source>
</evidence>
<sequence length="347" mass="38092">MGAIDTILWPIRWVIEAILVGFHSLFEAWGLEGASGISWVLAITALVLVVRAALIPVFVRQIKSQRRMMEIAPQLKKIQDKYKGKKDQFSREALSRETMALYSKAGTNPFSSCLPLLLQMPIFFGLFRVLSEAGLGNAGVSYMTQDLAVQFANAELFGLAPLSATMSAAISGEAVLEEGGTTAVVLIAAVMVVLMSASQFITQLQIMAKNQSEEMMASPMYRQQRVLLYVLPLVFLFSGVFFPLGVMFYWLVSNFWTMGQQFLVIRNMPTPGSQAAKAREERIAKKREKLGLPPLGEVEQDDAPEPTKPAQRQQPVGKSRAKKKGPKPQKKPGDDDGLAGQAAKPKG</sequence>
<feature type="domain" description="Membrane insertase YidC/Oxa/ALB C-terminal" evidence="19">
    <location>
        <begin position="39"/>
        <end position="265"/>
    </location>
</feature>
<comment type="similarity">
    <text evidence="2">Belongs to the OXA1/ALB3/YidC family. Type 1 subfamily.</text>
</comment>
<evidence type="ECO:0000256" key="17">
    <source>
        <dbReference type="SAM" id="MobiDB-lite"/>
    </source>
</evidence>
<evidence type="ECO:0000256" key="18">
    <source>
        <dbReference type="SAM" id="Phobius"/>
    </source>
</evidence>
<dbReference type="CDD" id="cd20070">
    <property type="entry name" value="5TM_YidC_Alb3"/>
    <property type="match status" value="1"/>
</dbReference>
<feature type="region of interest" description="Disordered" evidence="17">
    <location>
        <begin position="275"/>
        <end position="347"/>
    </location>
</feature>
<keyword evidence="6 16" id="KW-0812">Transmembrane</keyword>
<dbReference type="RefSeq" id="WP_104912798.1">
    <property type="nucleotide sequence ID" value="NZ_CP026923.1"/>
</dbReference>
<dbReference type="InterPro" id="IPR047196">
    <property type="entry name" value="YidC_ALB_C"/>
</dbReference>
<evidence type="ECO:0000256" key="5">
    <source>
        <dbReference type="ARBA" id="ARBA00022475"/>
    </source>
</evidence>
<evidence type="ECO:0000256" key="8">
    <source>
        <dbReference type="ARBA" id="ARBA00022989"/>
    </source>
</evidence>
<dbReference type="EMBL" id="CP026923">
    <property type="protein sequence ID" value="AVG23143.1"/>
    <property type="molecule type" value="Genomic_DNA"/>
</dbReference>
<evidence type="ECO:0000256" key="10">
    <source>
        <dbReference type="ARBA" id="ARBA00023186"/>
    </source>
</evidence>
<dbReference type="OrthoDB" id="9780552at2"/>
<dbReference type="InterPro" id="IPR028055">
    <property type="entry name" value="YidC/Oxa/ALB_C"/>
</dbReference>
<evidence type="ECO:0000256" key="1">
    <source>
        <dbReference type="ARBA" id="ARBA00004651"/>
    </source>
</evidence>
<evidence type="ECO:0000256" key="15">
    <source>
        <dbReference type="ARBA" id="ARBA00033342"/>
    </source>
</evidence>
<evidence type="ECO:0000256" key="6">
    <source>
        <dbReference type="ARBA" id="ARBA00022692"/>
    </source>
</evidence>
<comment type="subcellular location">
    <subcellularLocation>
        <location evidence="1">Cell membrane</location>
        <topology evidence="1">Multi-pass membrane protein</topology>
    </subcellularLocation>
    <subcellularLocation>
        <location evidence="16">Membrane</location>
        <topology evidence="16">Multi-pass membrane protein</topology>
    </subcellularLocation>
</comment>
<dbReference type="GO" id="GO:0005886">
    <property type="term" value="C:plasma membrane"/>
    <property type="evidence" value="ECO:0007669"/>
    <property type="project" value="UniProtKB-SubCell"/>
</dbReference>
<gene>
    <name evidence="20" type="ORF">C3B54_11139</name>
</gene>
<evidence type="ECO:0000256" key="13">
    <source>
        <dbReference type="ARBA" id="ARBA00031538"/>
    </source>
</evidence>
<dbReference type="NCBIfam" id="NF002350">
    <property type="entry name" value="PRK01315.1"/>
    <property type="match status" value="1"/>
</dbReference>
<accession>A0A2L2BN97</accession>
<dbReference type="NCBIfam" id="TIGR03592">
    <property type="entry name" value="yidC_oxa1_cterm"/>
    <property type="match status" value="1"/>
</dbReference>
<dbReference type="AlphaFoldDB" id="A0A2L2BN97"/>